<sequence>MKKYWYLFVIIAIGLLSTVYGFSTKQNIQTPKPQVQQFKTMLTLDYGNGNANSYEINTKENATAFSILKSETEKQGIYLETQQYDFGVFVKKIGDLESGAKKSWIYYVNGVSGDKAADLYSLKESDTVLWKYETPKY</sequence>
<feature type="domain" description="Transcobalamin-like C-terminal" evidence="1">
    <location>
        <begin position="62"/>
        <end position="133"/>
    </location>
</feature>
<comment type="caution">
    <text evidence="2">The sequence shown here is derived from an EMBL/GenBank/DDBJ whole genome shotgun (WGS) entry which is preliminary data.</text>
</comment>
<organism evidence="2 3">
    <name type="scientific">Candidatus Woesebacteria bacterium GW2011_GWA2_33_28</name>
    <dbReference type="NCBI Taxonomy" id="1618561"/>
    <lineage>
        <taxon>Bacteria</taxon>
        <taxon>Candidatus Woeseibacteriota</taxon>
    </lineage>
</organism>
<protein>
    <recommendedName>
        <fullName evidence="1">Transcobalamin-like C-terminal domain-containing protein</fullName>
    </recommendedName>
</protein>
<evidence type="ECO:0000313" key="3">
    <source>
        <dbReference type="Proteomes" id="UP000033995"/>
    </source>
</evidence>
<proteinExistence type="predicted"/>
<dbReference type="Proteomes" id="UP000033995">
    <property type="component" value="Unassembled WGS sequence"/>
</dbReference>
<dbReference type="EMBL" id="LBOZ01000005">
    <property type="protein sequence ID" value="KKP47220.1"/>
    <property type="molecule type" value="Genomic_DNA"/>
</dbReference>
<evidence type="ECO:0000259" key="1">
    <source>
        <dbReference type="Pfam" id="PF14478"/>
    </source>
</evidence>
<accession>A0A0G0C7K9</accession>
<dbReference type="AlphaFoldDB" id="A0A0G0C7K9"/>
<dbReference type="Gene3D" id="2.170.130.30">
    <property type="match status" value="1"/>
</dbReference>
<dbReference type="InterPro" id="IPR027954">
    <property type="entry name" value="Transcobalamin-like_C"/>
</dbReference>
<gene>
    <name evidence="2" type="ORF">UR38_C0005G0033</name>
</gene>
<reference evidence="2 3" key="1">
    <citation type="journal article" date="2015" name="Nature">
        <title>rRNA introns, odd ribosomes, and small enigmatic genomes across a large radiation of phyla.</title>
        <authorList>
            <person name="Brown C.T."/>
            <person name="Hug L.A."/>
            <person name="Thomas B.C."/>
            <person name="Sharon I."/>
            <person name="Castelle C.J."/>
            <person name="Singh A."/>
            <person name="Wilkins M.J."/>
            <person name="Williams K.H."/>
            <person name="Banfield J.F."/>
        </authorList>
    </citation>
    <scope>NUCLEOTIDE SEQUENCE [LARGE SCALE GENOMIC DNA]</scope>
</reference>
<evidence type="ECO:0000313" key="2">
    <source>
        <dbReference type="EMBL" id="KKP47220.1"/>
    </source>
</evidence>
<dbReference type="Pfam" id="PF14478">
    <property type="entry name" value="DUF4430"/>
    <property type="match status" value="1"/>
</dbReference>
<name>A0A0G0C7K9_9BACT</name>